<reference evidence="3" key="1">
    <citation type="submission" date="2015-07" db="EMBL/GenBank/DDBJ databases">
        <authorList>
            <person name="Rodrigo-Torres Lidia"/>
            <person name="Arahal R.David."/>
        </authorList>
    </citation>
    <scope>NUCLEOTIDE SEQUENCE [LARGE SCALE GENOMIC DNA]</scope>
    <source>
        <strain evidence="3">CECT 4801</strain>
    </source>
</reference>
<dbReference type="AlphaFoldDB" id="A0A0M6Y2K1"/>
<dbReference type="InterPro" id="IPR054004">
    <property type="entry name" value="Tsi3"/>
</dbReference>
<dbReference type="Gene3D" id="2.60.120.1690">
    <property type="match status" value="1"/>
</dbReference>
<evidence type="ECO:0000313" key="2">
    <source>
        <dbReference type="EMBL" id="CTQ43934.1"/>
    </source>
</evidence>
<dbReference type="STRING" id="187304.B0E33_17590"/>
<name>A0A0M6Y2K1_9HYPH</name>
<dbReference type="PROSITE" id="PS51257">
    <property type="entry name" value="PROKAR_LIPOPROTEIN"/>
    <property type="match status" value="1"/>
</dbReference>
<sequence>MVKWLKIFPLLVPFILASCNAEQQRVIEMKTEVVDGLQFGVPEGRKVETGADHILLLPEQALREVDEIAIWTTAPQPVAGGVDTEGTDPAPHTLTTVEGGMGGPEYTLTIPKQIADRQAYVRAYIQSEGGTPAFDEAWQVWESLAAEK</sequence>
<evidence type="ECO:0000313" key="3">
    <source>
        <dbReference type="Proteomes" id="UP000048926"/>
    </source>
</evidence>
<keyword evidence="3" id="KW-1185">Reference proteome</keyword>
<organism evidence="2 3">
    <name type="scientific">Roseibium aggregatum</name>
    <dbReference type="NCBI Taxonomy" id="187304"/>
    <lineage>
        <taxon>Bacteria</taxon>
        <taxon>Pseudomonadati</taxon>
        <taxon>Pseudomonadota</taxon>
        <taxon>Alphaproteobacteria</taxon>
        <taxon>Hyphomicrobiales</taxon>
        <taxon>Stappiaceae</taxon>
        <taxon>Roseibium</taxon>
    </lineage>
</organism>
<dbReference type="EMBL" id="CXST01000001">
    <property type="protein sequence ID" value="CTQ43934.1"/>
    <property type="molecule type" value="Genomic_DNA"/>
</dbReference>
<protein>
    <recommendedName>
        <fullName evidence="1">Type six secretion immunity 3 domain-containing protein</fullName>
    </recommendedName>
</protein>
<gene>
    <name evidence="2" type="ORF">LAL4801_02376</name>
</gene>
<dbReference type="Proteomes" id="UP000048926">
    <property type="component" value="Unassembled WGS sequence"/>
</dbReference>
<proteinExistence type="predicted"/>
<dbReference type="InterPro" id="IPR053762">
    <property type="entry name" value="Toxin-Sub_Inhibitor_sf"/>
</dbReference>
<evidence type="ECO:0000259" key="1">
    <source>
        <dbReference type="Pfam" id="PF22211"/>
    </source>
</evidence>
<feature type="domain" description="Type six secretion immunity 3" evidence="1">
    <location>
        <begin position="41"/>
        <end position="144"/>
    </location>
</feature>
<accession>A0A0M6Y2K1</accession>
<dbReference type="NCBIfam" id="NF038331">
    <property type="entry name" value="Tsi3_fam"/>
    <property type="match status" value="1"/>
</dbReference>
<dbReference type="Pfam" id="PF22211">
    <property type="entry name" value="Tsi3"/>
    <property type="match status" value="1"/>
</dbReference>